<dbReference type="InterPro" id="IPR007492">
    <property type="entry name" value="LytTR_DNA-bd_dom"/>
</dbReference>
<proteinExistence type="predicted"/>
<evidence type="ECO:0000313" key="6">
    <source>
        <dbReference type="EMBL" id="ACB85495.1"/>
    </source>
</evidence>
<dbReference type="SUPFAM" id="SSF52172">
    <property type="entry name" value="CheY-like"/>
    <property type="match status" value="1"/>
</dbReference>
<dbReference type="InterPro" id="IPR046947">
    <property type="entry name" value="LytR-like"/>
</dbReference>
<name>B2A6G2_NATTJ</name>
<dbReference type="PROSITE" id="PS50110">
    <property type="entry name" value="RESPONSE_REGULATORY"/>
    <property type="match status" value="1"/>
</dbReference>
<evidence type="ECO:0000313" key="7">
    <source>
        <dbReference type="Proteomes" id="UP000001683"/>
    </source>
</evidence>
<organism evidence="6 7">
    <name type="scientific">Natranaerobius thermophilus (strain ATCC BAA-1301 / DSM 18059 / JW/NM-WN-LF)</name>
    <dbReference type="NCBI Taxonomy" id="457570"/>
    <lineage>
        <taxon>Bacteria</taxon>
        <taxon>Bacillati</taxon>
        <taxon>Bacillota</taxon>
        <taxon>Clostridia</taxon>
        <taxon>Natranaerobiales</taxon>
        <taxon>Natranaerobiaceae</taxon>
        <taxon>Natranaerobius</taxon>
    </lineage>
</organism>
<evidence type="ECO:0000256" key="2">
    <source>
        <dbReference type="ARBA" id="ARBA00024867"/>
    </source>
</evidence>
<dbReference type="EMBL" id="CP001034">
    <property type="protein sequence ID" value="ACB85495.1"/>
    <property type="molecule type" value="Genomic_DNA"/>
</dbReference>
<evidence type="ECO:0000259" key="4">
    <source>
        <dbReference type="PROSITE" id="PS50110"/>
    </source>
</evidence>
<dbReference type="PANTHER" id="PTHR37299:SF1">
    <property type="entry name" value="STAGE 0 SPORULATION PROTEIN A HOMOLOG"/>
    <property type="match status" value="1"/>
</dbReference>
<dbReference type="KEGG" id="nth:Nther_1924"/>
<dbReference type="Pfam" id="PF04397">
    <property type="entry name" value="LytTR"/>
    <property type="match status" value="1"/>
</dbReference>
<reference evidence="6 7" key="2">
    <citation type="journal article" date="2011" name="J. Bacteriol.">
        <title>Complete genome sequence of the anaerobic, halophilic alkalithermophile Natranaerobius thermophilus JW/NM-WN-LF.</title>
        <authorList>
            <person name="Zhao B."/>
            <person name="Mesbah N.M."/>
            <person name="Dalin E."/>
            <person name="Goodwin L."/>
            <person name="Nolan M."/>
            <person name="Pitluck S."/>
            <person name="Chertkov O."/>
            <person name="Brettin T.S."/>
            <person name="Han J."/>
            <person name="Larimer F.W."/>
            <person name="Land M.L."/>
            <person name="Hauser L."/>
            <person name="Kyrpides N."/>
            <person name="Wiegel J."/>
        </authorList>
    </citation>
    <scope>NUCLEOTIDE SEQUENCE [LARGE SCALE GENOMIC DNA]</scope>
    <source>
        <strain evidence="7">ATCC BAA-1301 / DSM 18059 / JW/NM-WN-LF</strain>
    </source>
</reference>
<dbReference type="GO" id="GO:0003677">
    <property type="term" value="F:DNA binding"/>
    <property type="evidence" value="ECO:0007669"/>
    <property type="project" value="InterPro"/>
</dbReference>
<accession>B2A6G2</accession>
<evidence type="ECO:0000256" key="1">
    <source>
        <dbReference type="ARBA" id="ARBA00018672"/>
    </source>
</evidence>
<dbReference type="AlphaFoldDB" id="B2A6G2"/>
<dbReference type="SMART" id="SM00850">
    <property type="entry name" value="LytTR"/>
    <property type="match status" value="1"/>
</dbReference>
<dbReference type="PROSITE" id="PS50930">
    <property type="entry name" value="HTH_LYTTR"/>
    <property type="match status" value="1"/>
</dbReference>
<dbReference type="GO" id="GO:0000156">
    <property type="term" value="F:phosphorelay response regulator activity"/>
    <property type="evidence" value="ECO:0007669"/>
    <property type="project" value="InterPro"/>
</dbReference>
<dbReference type="InParanoid" id="B2A6G2"/>
<dbReference type="OrthoDB" id="9809318at2"/>
<dbReference type="Proteomes" id="UP000001683">
    <property type="component" value="Chromosome"/>
</dbReference>
<gene>
    <name evidence="6" type="ordered locus">Nther_1924</name>
</gene>
<evidence type="ECO:0000259" key="5">
    <source>
        <dbReference type="PROSITE" id="PS50930"/>
    </source>
</evidence>
<comment type="function">
    <text evidence="2">May play the central regulatory role in sporulation. It may be an element of the effector pathway responsible for the activation of sporulation genes in response to nutritional stress. Spo0A may act in concert with spo0H (a sigma factor) to control the expression of some genes that are critical to the sporulation process.</text>
</comment>
<dbReference type="InterPro" id="IPR001789">
    <property type="entry name" value="Sig_transdc_resp-reg_receiver"/>
</dbReference>
<dbReference type="FunCoup" id="B2A6G2">
    <property type="interactions" value="57"/>
</dbReference>
<keyword evidence="7" id="KW-1185">Reference proteome</keyword>
<dbReference type="PANTHER" id="PTHR37299">
    <property type="entry name" value="TRANSCRIPTIONAL REGULATOR-RELATED"/>
    <property type="match status" value="1"/>
</dbReference>
<sequence>MGGVVVLILEDEPYTKKYVKNLVSQNKMVKEIYDTESSREAVEMAEKVQPDIALIDIELTDQRMNGLETAQLIKQVNPEIEFIFVTAYSEYALQSFSVHPFDYLVKPIDEDKLLNSIKMLIERLNLNRNGSESNKEANARLIIEEPKKMLFIPLENILFLEKQKNKNQVLIHIQDGKIYETTKRLSDLEEELTDSFVRTHRSYIVNVNKVLKVMEIYDRSYEIEFRESNKKALLSRYKLEEFQEQVAIDS</sequence>
<protein>
    <recommendedName>
        <fullName evidence="1">Stage 0 sporulation protein A homolog</fullName>
    </recommendedName>
</protein>
<feature type="domain" description="HTH LytTR-type" evidence="5">
    <location>
        <begin position="141"/>
        <end position="248"/>
    </location>
</feature>
<dbReference type="Pfam" id="PF00072">
    <property type="entry name" value="Response_reg"/>
    <property type="match status" value="1"/>
</dbReference>
<reference evidence="6 7" key="1">
    <citation type="submission" date="2008-04" db="EMBL/GenBank/DDBJ databases">
        <title>Complete sequence of chromosome of Natranaerobius thermophilus JW/NM-WN-LF.</title>
        <authorList>
            <consortium name="US DOE Joint Genome Institute"/>
            <person name="Copeland A."/>
            <person name="Lucas S."/>
            <person name="Lapidus A."/>
            <person name="Glavina del Rio T."/>
            <person name="Dalin E."/>
            <person name="Tice H."/>
            <person name="Bruce D."/>
            <person name="Goodwin L."/>
            <person name="Pitluck S."/>
            <person name="Chertkov O."/>
            <person name="Brettin T."/>
            <person name="Detter J.C."/>
            <person name="Han C."/>
            <person name="Kuske C.R."/>
            <person name="Schmutz J."/>
            <person name="Larimer F."/>
            <person name="Land M."/>
            <person name="Hauser L."/>
            <person name="Kyrpides N."/>
            <person name="Lykidis A."/>
            <person name="Mesbah N.M."/>
            <person name="Wiegel J."/>
        </authorList>
    </citation>
    <scope>NUCLEOTIDE SEQUENCE [LARGE SCALE GENOMIC DNA]</scope>
    <source>
        <strain evidence="7">ATCC BAA-1301 / DSM 18059 / JW/NM-WN-LF</strain>
    </source>
</reference>
<dbReference type="InterPro" id="IPR011006">
    <property type="entry name" value="CheY-like_superfamily"/>
</dbReference>
<dbReference type="RefSeq" id="WP_012448355.1">
    <property type="nucleotide sequence ID" value="NC_010718.1"/>
</dbReference>
<dbReference type="eggNOG" id="COG3279">
    <property type="taxonomic scope" value="Bacteria"/>
</dbReference>
<evidence type="ECO:0000256" key="3">
    <source>
        <dbReference type="PROSITE-ProRule" id="PRU00169"/>
    </source>
</evidence>
<feature type="modified residue" description="4-aspartylphosphate" evidence="3">
    <location>
        <position position="56"/>
    </location>
</feature>
<dbReference type="SMART" id="SM00448">
    <property type="entry name" value="REC"/>
    <property type="match status" value="1"/>
</dbReference>
<keyword evidence="3" id="KW-0597">Phosphoprotein</keyword>
<feature type="domain" description="Response regulatory" evidence="4">
    <location>
        <begin position="5"/>
        <end position="121"/>
    </location>
</feature>
<dbReference type="HOGENOM" id="CLU_000445_14_1_9"/>
<dbReference type="Gene3D" id="3.40.50.2300">
    <property type="match status" value="1"/>
</dbReference>
<dbReference type="Gene3D" id="2.40.50.1020">
    <property type="entry name" value="LytTr DNA-binding domain"/>
    <property type="match status" value="1"/>
</dbReference>